<name>A0A336JN01_9BRAD</name>
<organism evidence="2 3">
    <name type="scientific">Rhodopseudomonas pentothenatexigens</name>
    <dbReference type="NCBI Taxonomy" id="999699"/>
    <lineage>
        <taxon>Bacteria</taxon>
        <taxon>Pseudomonadati</taxon>
        <taxon>Pseudomonadota</taxon>
        <taxon>Alphaproteobacteria</taxon>
        <taxon>Hyphomicrobiales</taxon>
        <taxon>Nitrobacteraceae</taxon>
        <taxon>Rhodopseudomonas</taxon>
    </lineage>
</organism>
<dbReference type="Proteomes" id="UP000252631">
    <property type="component" value="Unassembled WGS sequence"/>
</dbReference>
<reference evidence="1 4" key="2">
    <citation type="submission" date="2018-07" db="EMBL/GenBank/DDBJ databases">
        <title>Genomic Encyclopedia of Archaeal and Bacterial Type Strains, Phase II (KMG-II): from individual species to whole genera.</title>
        <authorList>
            <person name="Goeker M."/>
        </authorList>
    </citation>
    <scope>NUCLEOTIDE SEQUENCE [LARGE SCALE GENOMIC DNA]</scope>
    <source>
        <strain evidence="1 4">JA575</strain>
    </source>
</reference>
<dbReference type="RefSeq" id="WP_147270236.1">
    <property type="nucleotide sequence ID" value="NZ_QRDT01000010.1"/>
</dbReference>
<evidence type="ECO:0000313" key="2">
    <source>
        <dbReference type="EMBL" id="SSW91075.1"/>
    </source>
</evidence>
<reference evidence="2 3" key="1">
    <citation type="submission" date="2017-08" db="EMBL/GenBank/DDBJ databases">
        <authorList>
            <person name="de Groot N.N."/>
        </authorList>
    </citation>
    <scope>NUCLEOTIDE SEQUENCE [LARGE SCALE GENOMIC DNA]</scope>
    <source>
        <strain evidence="2 3">JA575</strain>
    </source>
</reference>
<proteinExistence type="predicted"/>
<keyword evidence="4" id="KW-1185">Reference proteome</keyword>
<dbReference type="EMBL" id="QRDT01000010">
    <property type="protein sequence ID" value="RED34406.1"/>
    <property type="molecule type" value="Genomic_DNA"/>
</dbReference>
<dbReference type="EMBL" id="UFQQ01000010">
    <property type="protein sequence ID" value="SSW91075.1"/>
    <property type="molecule type" value="Genomic_DNA"/>
</dbReference>
<gene>
    <name evidence="1" type="ORF">BJ125_11042</name>
    <name evidence="2" type="ORF">SAMN05892882_11042</name>
</gene>
<evidence type="ECO:0000313" key="1">
    <source>
        <dbReference type="EMBL" id="RED34406.1"/>
    </source>
</evidence>
<dbReference type="Proteomes" id="UP000256343">
    <property type="component" value="Unassembled WGS sequence"/>
</dbReference>
<dbReference type="OrthoDB" id="7605129at2"/>
<evidence type="ECO:0000313" key="3">
    <source>
        <dbReference type="Proteomes" id="UP000252631"/>
    </source>
</evidence>
<protein>
    <submittedName>
        <fullName evidence="2">Uncharacterized protein</fullName>
    </submittedName>
</protein>
<dbReference type="AlphaFoldDB" id="A0A336JN01"/>
<evidence type="ECO:0000313" key="4">
    <source>
        <dbReference type="Proteomes" id="UP000256343"/>
    </source>
</evidence>
<sequence>MVTSLLGDHTNLRHDDAEGPVQTIGTQYMKRPIDKIRESALSMEIGEPGERSTITEFVKIADKLHIVTGSAIYRVMLADEIDPERTNPAVPNSQQKVLHYGSESPLVCKTLLTAKQLFGEGSPLADKSDAIRLSFECLRDLVALADSAQAFSEEETSVRSRSFETRDQHRSLILPSTPNLAASCKEFILKSDHSLQSLFGIAKLFYGANLKGWFEGLHSEICRHHGKDTQYCELSREVAVFCKSIRTTRNCIEHPKKNERVDVVDYSLTPRNEVIPPQISVTHPSFNQQAILVSDYMRQVTDHISDIFEILVAFMCSRNLRNLPESIPFLYDVVEMPENTRANKLVRFRYEILLRTSPAQGG</sequence>
<accession>A0A336JN01</accession>